<protein>
    <submittedName>
        <fullName evidence="5">Type I restriction modification DNA specificity domain-containing protein</fullName>
    </submittedName>
</protein>
<dbReference type="EMBL" id="LT629701">
    <property type="protein sequence ID" value="SDN05083.1"/>
    <property type="molecule type" value="Genomic_DNA"/>
</dbReference>
<dbReference type="OrthoDB" id="3197085at2"/>
<dbReference type="REBASE" id="162794">
    <property type="entry name" value="S.Aal44149ORF4649P"/>
</dbReference>
<dbReference type="Gene3D" id="3.90.220.20">
    <property type="entry name" value="DNA methylase specificity domains"/>
    <property type="match status" value="4"/>
</dbReference>
<dbReference type="InterPro" id="IPR000055">
    <property type="entry name" value="Restrct_endonuc_typeI_TRD"/>
</dbReference>
<accession>A0A1G9Y9J0</accession>
<keyword evidence="3" id="KW-0238">DNA-binding</keyword>
<dbReference type="PANTHER" id="PTHR30408:SF13">
    <property type="entry name" value="TYPE I RESTRICTION ENZYME HINDI SPECIFICITY SUBUNIT"/>
    <property type="match status" value="1"/>
</dbReference>
<dbReference type="SUPFAM" id="SSF116734">
    <property type="entry name" value="DNA methylase specificity domain"/>
    <property type="match status" value="2"/>
</dbReference>
<dbReference type="GO" id="GO:0009307">
    <property type="term" value="P:DNA restriction-modification system"/>
    <property type="evidence" value="ECO:0007669"/>
    <property type="project" value="UniProtKB-KW"/>
</dbReference>
<dbReference type="Proteomes" id="UP000183376">
    <property type="component" value="Chromosome I"/>
</dbReference>
<keyword evidence="6" id="KW-1185">Reference proteome</keyword>
<evidence type="ECO:0000256" key="3">
    <source>
        <dbReference type="ARBA" id="ARBA00023125"/>
    </source>
</evidence>
<sequence>MSEWDEATLGELIALDVNAVEVDPTRAYNIVGVLNRGRGLLYREPMAGSETAYKALNRIGPNQIVYSRLKAFEGAITVAPVDLHEVYASQEFPTFTCGASLLPGYFRLLTTTKHLWDTLQNLSTGMGGRRERVKPNDFLTITIPLPSLAEQRRIIDTMGAVDAQIEALADESKHAWKLHTSTRETLLAKAPLTPLDDLCSLRVGLVDPRLDEHIDLIHVGVDALEKNTGRIVGARTAREDGLISGKYLFEAGDVIYSKIRPMLRKVGLPGFRGLCSADAYPLRPHDGVPASLLREALLFEPVVEQAVKMSGRTKMPKVNRKELFSIRVPMPVAADRSMVDASLLSLRSWAESLDSEINDLRAFRSTLLSSLLNQEIEIPESYDDLLAKVS</sequence>
<evidence type="ECO:0000313" key="6">
    <source>
        <dbReference type="Proteomes" id="UP000183376"/>
    </source>
</evidence>
<evidence type="ECO:0000256" key="1">
    <source>
        <dbReference type="ARBA" id="ARBA00010923"/>
    </source>
</evidence>
<keyword evidence="2" id="KW-0680">Restriction system</keyword>
<evidence type="ECO:0000259" key="4">
    <source>
        <dbReference type="Pfam" id="PF01420"/>
    </source>
</evidence>
<name>A0A1G9Y9J0_ALLAB</name>
<evidence type="ECO:0000313" key="5">
    <source>
        <dbReference type="EMBL" id="SDN05083.1"/>
    </source>
</evidence>
<dbReference type="InterPro" id="IPR052021">
    <property type="entry name" value="Type-I_RS_S_subunit"/>
</dbReference>
<reference evidence="5 6" key="1">
    <citation type="submission" date="2016-10" db="EMBL/GenBank/DDBJ databases">
        <authorList>
            <person name="de Groot N.N."/>
        </authorList>
    </citation>
    <scope>NUCLEOTIDE SEQUENCE [LARGE SCALE GENOMIC DNA]</scope>
    <source>
        <strain evidence="5 6">DSM 44149</strain>
    </source>
</reference>
<organism evidence="5 6">
    <name type="scientific">Allokutzneria albata</name>
    <name type="common">Kibdelosporangium albatum</name>
    <dbReference type="NCBI Taxonomy" id="211114"/>
    <lineage>
        <taxon>Bacteria</taxon>
        <taxon>Bacillati</taxon>
        <taxon>Actinomycetota</taxon>
        <taxon>Actinomycetes</taxon>
        <taxon>Pseudonocardiales</taxon>
        <taxon>Pseudonocardiaceae</taxon>
        <taxon>Allokutzneria</taxon>
    </lineage>
</organism>
<comment type="similarity">
    <text evidence="1">Belongs to the type-I restriction system S methylase family.</text>
</comment>
<proteinExistence type="inferred from homology"/>
<dbReference type="GO" id="GO:0003677">
    <property type="term" value="F:DNA binding"/>
    <property type="evidence" value="ECO:0007669"/>
    <property type="project" value="UniProtKB-KW"/>
</dbReference>
<dbReference type="PANTHER" id="PTHR30408">
    <property type="entry name" value="TYPE-1 RESTRICTION ENZYME ECOKI SPECIFICITY PROTEIN"/>
    <property type="match status" value="1"/>
</dbReference>
<gene>
    <name evidence="5" type="ORF">SAMN04489726_4650</name>
</gene>
<evidence type="ECO:0000256" key="2">
    <source>
        <dbReference type="ARBA" id="ARBA00022747"/>
    </source>
</evidence>
<dbReference type="AlphaFoldDB" id="A0A1G9Y9J0"/>
<feature type="domain" description="Type I restriction modification DNA specificity" evidence="4">
    <location>
        <begin position="85"/>
        <end position="167"/>
    </location>
</feature>
<dbReference type="Pfam" id="PF01420">
    <property type="entry name" value="Methylase_S"/>
    <property type="match status" value="1"/>
</dbReference>
<dbReference type="STRING" id="211114.SAMN04489726_4650"/>
<dbReference type="InterPro" id="IPR044946">
    <property type="entry name" value="Restrct_endonuc_typeI_TRD_sf"/>
</dbReference>
<dbReference type="RefSeq" id="WP_052408217.1">
    <property type="nucleotide sequence ID" value="NZ_JOEF01000046.1"/>
</dbReference>